<comment type="caution">
    <text evidence="1">The sequence shown here is derived from an EMBL/GenBank/DDBJ whole genome shotgun (WGS) entry which is preliminary data.</text>
</comment>
<dbReference type="Gene3D" id="2.60.120.890">
    <property type="entry name" value="BT2081, beta-jelly-roll domain"/>
    <property type="match status" value="1"/>
</dbReference>
<dbReference type="Pfam" id="PF14900">
    <property type="entry name" value="DUF4493"/>
    <property type="match status" value="1"/>
</dbReference>
<dbReference type="RefSeq" id="WP_087412678.1">
    <property type="nucleotide sequence ID" value="NZ_DAWDRE010000006.1"/>
</dbReference>
<evidence type="ECO:0000313" key="2">
    <source>
        <dbReference type="Proteomes" id="UP000196587"/>
    </source>
</evidence>
<dbReference type="EMBL" id="NFKE01000005">
    <property type="protein sequence ID" value="OUP34518.1"/>
    <property type="molecule type" value="Genomic_DNA"/>
</dbReference>
<name>A0A1Y4JPV5_9BACE</name>
<dbReference type="Proteomes" id="UP000196587">
    <property type="component" value="Unassembled WGS sequence"/>
</dbReference>
<proteinExistence type="predicted"/>
<organism evidence="1 2">
    <name type="scientific">Bacteroides clarus</name>
    <dbReference type="NCBI Taxonomy" id="626929"/>
    <lineage>
        <taxon>Bacteria</taxon>
        <taxon>Pseudomonadati</taxon>
        <taxon>Bacteroidota</taxon>
        <taxon>Bacteroidia</taxon>
        <taxon>Bacteroidales</taxon>
        <taxon>Bacteroidaceae</taxon>
        <taxon>Bacteroides</taxon>
    </lineage>
</organism>
<evidence type="ECO:0000313" key="1">
    <source>
        <dbReference type="EMBL" id="OUP34518.1"/>
    </source>
</evidence>
<protein>
    <submittedName>
        <fullName evidence="1">Uncharacterized protein</fullName>
    </submittedName>
</protein>
<dbReference type="AlphaFoldDB" id="A0A1Y4JPV5"/>
<accession>A0A1Y4JPV5</accession>
<dbReference type="PROSITE" id="PS51257">
    <property type="entry name" value="PROKAR_LIPOPROTEIN"/>
    <property type="match status" value="1"/>
</dbReference>
<sequence length="907" mass="101876">MGKKYTTILTLFVIICFLLSGCDRDEGQNTGYGTMSLQVSANANVIELKPHANTRSNNSTDSVVHTRVEEESDFVPDAGDFKIALYKETSAKTNTKTETSKAGILQYEWNSLNEFDPSSKIAIGAYTLKATYGELNKEGFDAACYSGETDIIIQDHQNTPAEVTCYLNNVKVNVECSETVKAYFTSFEIKVYSQALKEIEISKNEKRPLYMLPGSLTVRAHFVKQNGKEGTVELARIEETEARQHYIIQVDLNNGNAGGAILNVNYAKVKSEETVNIDLSDEALNTAAPIFTATCLDVYEGHLITLREGVASDLKEPVKITLNARAGINRCILNINSKFLQSKGIPEEVDLAAQDEKSASHKALLEEYGLRIVGLDASKDKMALIDFTNLITMLQYVEDWEKDTYTLNATDLLGKVTTDPVKFQVQARSNQFALMTDAKEVLIGSTESETTVSLDGTENDINQVTFQYSEDEGQTWKSAKAEFIEQETGTINYRVKIKELEPVNKKLQIRAWYGSKCSETKVLNYYIPKFRIEPIEEEIWAWKAALKVVAESGDEKETEAIAKYISWSSSAGVNADGVQKYVLNGLKANTKYAVNAICNNEVSVEAFEFYTEGGNLINWDFEGTWNQPEAYKKTINNGGGHACVNHNDVNSKNQMYNKYTFNVYEPTNWCTVNSKTIPNKGVENTWYMASSTDQDMGETGYGVRIRSVAWDNEGDNIEVVGSIFNGHDKYASLETRNTPPNGVKYKSAGRLFLGSYQYDHITNKETYNEGITFTSRPSKLIFDYKYQLYNQYNSDMGYVEIRVEHHDESGNITILAKAIKDLPQQDRYITESIDLKPQYKEQGFEYGSNCPKPTHICLMFCSSLYGKEKKQSAEQNISVPEIKDSKMVATLIGNALYIDNIKFEYKN</sequence>
<dbReference type="InterPro" id="IPR027840">
    <property type="entry name" value="DUF4493"/>
</dbReference>
<reference evidence="2" key="1">
    <citation type="submission" date="2017-04" db="EMBL/GenBank/DDBJ databases">
        <title>Function of individual gut microbiota members based on whole genome sequencing of pure cultures obtained from chicken caecum.</title>
        <authorList>
            <person name="Medvecky M."/>
            <person name="Cejkova D."/>
            <person name="Polansky O."/>
            <person name="Karasova D."/>
            <person name="Kubasova T."/>
            <person name="Cizek A."/>
            <person name="Rychlik I."/>
        </authorList>
    </citation>
    <scope>NUCLEOTIDE SEQUENCE [LARGE SCALE GENOMIC DNA]</scope>
    <source>
        <strain evidence="2">An189</strain>
    </source>
</reference>
<gene>
    <name evidence="1" type="ORF">B5F24_08720</name>
</gene>
<dbReference type="InterPro" id="IPR038653">
    <property type="entry name" value="Put_CMD_sf"/>
</dbReference>